<comment type="caution">
    <text evidence="1">The sequence shown here is derived from an EMBL/GenBank/DDBJ whole genome shotgun (WGS) entry which is preliminary data.</text>
</comment>
<evidence type="ECO:0000313" key="1">
    <source>
        <dbReference type="EMBL" id="CCA76709.1"/>
    </source>
</evidence>
<keyword evidence="2" id="KW-1185">Reference proteome</keyword>
<sequence length="47" mass="5331">MVSRKAWQAQYTQLYSTAILRQQETTFEIMSFLPVGVDDGGEGFCRA</sequence>
<organism evidence="1 2">
    <name type="scientific">Serendipita indica (strain DSM 11827)</name>
    <name type="common">Root endophyte fungus</name>
    <name type="synonym">Piriformospora indica</name>
    <dbReference type="NCBI Taxonomy" id="1109443"/>
    <lineage>
        <taxon>Eukaryota</taxon>
        <taxon>Fungi</taxon>
        <taxon>Dikarya</taxon>
        <taxon>Basidiomycota</taxon>
        <taxon>Agaricomycotina</taxon>
        <taxon>Agaricomycetes</taxon>
        <taxon>Sebacinales</taxon>
        <taxon>Serendipitaceae</taxon>
        <taxon>Serendipita</taxon>
    </lineage>
</organism>
<protein>
    <submittedName>
        <fullName evidence="1">Uncharacterized protein</fullName>
    </submittedName>
</protein>
<dbReference type="AlphaFoldDB" id="G4TZG6"/>
<dbReference type="InParanoid" id="G4TZG6"/>
<dbReference type="Proteomes" id="UP000007148">
    <property type="component" value="Unassembled WGS sequence"/>
</dbReference>
<dbReference type="EMBL" id="CAFZ01000935">
    <property type="protein sequence ID" value="CCA76709.1"/>
    <property type="molecule type" value="Genomic_DNA"/>
</dbReference>
<dbReference type="HOGENOM" id="CLU_3175598_0_0_1"/>
<accession>G4TZG6</accession>
<dbReference type="OrthoDB" id="2745718at2759"/>
<reference evidence="1 2" key="1">
    <citation type="journal article" date="2011" name="PLoS Pathog.">
        <title>Endophytic Life Strategies Decoded by Genome and Transcriptome Analyses of the Mutualistic Root Symbiont Piriformospora indica.</title>
        <authorList>
            <person name="Zuccaro A."/>
            <person name="Lahrmann U."/>
            <person name="Guldener U."/>
            <person name="Langen G."/>
            <person name="Pfiffi S."/>
            <person name="Biedenkopf D."/>
            <person name="Wong P."/>
            <person name="Samans B."/>
            <person name="Grimm C."/>
            <person name="Basiewicz M."/>
            <person name="Murat C."/>
            <person name="Martin F."/>
            <person name="Kogel K.H."/>
        </authorList>
    </citation>
    <scope>NUCLEOTIDE SEQUENCE [LARGE SCALE GENOMIC DNA]</scope>
    <source>
        <strain evidence="1 2">DSM 11827</strain>
    </source>
</reference>
<gene>
    <name evidence="1" type="ORF">PIIN_10697</name>
</gene>
<evidence type="ECO:0000313" key="2">
    <source>
        <dbReference type="Proteomes" id="UP000007148"/>
    </source>
</evidence>
<name>G4TZG6_SERID</name>
<proteinExistence type="predicted"/>